<comment type="caution">
    <text evidence="2">The sequence shown here is derived from an EMBL/GenBank/DDBJ whole genome shotgun (WGS) entry which is preliminary data.</text>
</comment>
<keyword evidence="3" id="KW-1185">Reference proteome</keyword>
<feature type="transmembrane region" description="Helical" evidence="1">
    <location>
        <begin position="73"/>
        <end position="94"/>
    </location>
</feature>
<evidence type="ECO:0000256" key="1">
    <source>
        <dbReference type="SAM" id="Phobius"/>
    </source>
</evidence>
<evidence type="ECO:0000313" key="2">
    <source>
        <dbReference type="EMBL" id="KAJ1254792.1"/>
    </source>
</evidence>
<gene>
    <name evidence="2" type="ORF">BS78_K324600</name>
</gene>
<dbReference type="EMBL" id="MU629893">
    <property type="protein sequence ID" value="KAJ1254792.1"/>
    <property type="molecule type" value="Genomic_DNA"/>
</dbReference>
<sequence>MATRTLVTRVCIPASSSLRRHHPVPKTLAEIERCLLLGCTPTQDDLAFARELLKKAKRQDEVMRIKMKWFPRVFKAMEWTCYLIVSATVGTALMDKKP</sequence>
<keyword evidence="1" id="KW-0472">Membrane</keyword>
<proteinExistence type="predicted"/>
<dbReference type="AlphaFoldDB" id="A0A9W7X9Y1"/>
<keyword evidence="1" id="KW-1133">Transmembrane helix</keyword>
<evidence type="ECO:0000313" key="3">
    <source>
        <dbReference type="Proteomes" id="UP001164776"/>
    </source>
</evidence>
<accession>A0A9W7X9Y1</accession>
<organism evidence="2 3">
    <name type="scientific">Paspalum vaginatum</name>
    <name type="common">seashore paspalum</name>
    <dbReference type="NCBI Taxonomy" id="158149"/>
    <lineage>
        <taxon>Eukaryota</taxon>
        <taxon>Viridiplantae</taxon>
        <taxon>Streptophyta</taxon>
        <taxon>Embryophyta</taxon>
        <taxon>Tracheophyta</taxon>
        <taxon>Spermatophyta</taxon>
        <taxon>Magnoliopsida</taxon>
        <taxon>Liliopsida</taxon>
        <taxon>Poales</taxon>
        <taxon>Poaceae</taxon>
        <taxon>PACMAD clade</taxon>
        <taxon>Panicoideae</taxon>
        <taxon>Andropogonodae</taxon>
        <taxon>Paspaleae</taxon>
        <taxon>Paspalinae</taxon>
        <taxon>Paspalum</taxon>
    </lineage>
</organism>
<dbReference type="Proteomes" id="UP001164776">
    <property type="component" value="Unassembled WGS sequence"/>
</dbReference>
<name>A0A9W7X9Y1_9POAL</name>
<keyword evidence="1" id="KW-0812">Transmembrane</keyword>
<reference evidence="2 3" key="1">
    <citation type="submission" date="2022-10" db="EMBL/GenBank/DDBJ databases">
        <title>WGS assembly of Paspalum vaginatum 540-79.</title>
        <authorList>
            <person name="Sun G."/>
            <person name="Wase N."/>
            <person name="Shu S."/>
            <person name="Jenkins J."/>
            <person name="Zhou B."/>
            <person name="Torres-Rodriguez J."/>
            <person name="Chen C."/>
            <person name="Sandor L."/>
            <person name="Plott C."/>
            <person name="Yoshinga Y."/>
            <person name="Daum C."/>
            <person name="Qi P."/>
            <person name="Barry K."/>
            <person name="Lipzen A."/>
            <person name="Berry L."/>
            <person name="Pedersen C."/>
            <person name="Gottilla T."/>
            <person name="Foltz A."/>
            <person name="Yu H."/>
            <person name="O'Malley R."/>
            <person name="Zhang C."/>
            <person name="Devos K."/>
            <person name="Sigmon B."/>
            <person name="Yu B."/>
            <person name="Obata T."/>
            <person name="Schmutz J."/>
            <person name="Schnable J."/>
        </authorList>
    </citation>
    <scope>NUCLEOTIDE SEQUENCE [LARGE SCALE GENOMIC DNA]</scope>
    <source>
        <strain evidence="3">cv. 540-79</strain>
    </source>
</reference>
<protein>
    <submittedName>
        <fullName evidence="2">Uncharacterized protein</fullName>
    </submittedName>
</protein>